<sequence length="343" mass="37230">MRPPRSPSRGIVLVLLLALSALIFWAATPVPSRGADAGTLQQEIDRGRARERTLASAAQQLGRLAGDAQRSVDSMRGRLTDAQARVSRSEGALAQTRADLEAARRRALRLRERLDRDSATLAANLRASYVAGRPDLVSVMLNSRGFAQLIDRMEFVKRAQQRNAQIVGAVRRGRTAALGARRHLALLLPGREQLVAQLRVERDAALQMAAALERRQATLERARSARLQALSSTKADRRRAERALTRLQQQQRSAAVDMRGPGGPWAIPWVVVQCESGGQNLPPNAAGASGYYQFIPSTWQALGGSTPNAYQASKAEQDRLAARLWAGGSGARNWDCAGIVGII</sequence>
<dbReference type="AlphaFoldDB" id="A0A6J7DFU0"/>
<evidence type="ECO:0000256" key="2">
    <source>
        <dbReference type="SAM" id="Coils"/>
    </source>
</evidence>
<feature type="coiled-coil region" evidence="2">
    <location>
        <begin position="195"/>
        <end position="250"/>
    </location>
</feature>
<evidence type="ECO:0000313" key="4">
    <source>
        <dbReference type="EMBL" id="CAB4867725.1"/>
    </source>
</evidence>
<proteinExistence type="predicted"/>
<accession>A0A6J7DFU0</accession>
<keyword evidence="2" id="KW-0175">Coiled coil</keyword>
<feature type="coiled-coil region" evidence="2">
    <location>
        <begin position="86"/>
        <end position="120"/>
    </location>
</feature>
<dbReference type="InterPro" id="IPR023346">
    <property type="entry name" value="Lysozyme-like_dom_sf"/>
</dbReference>
<keyword evidence="1" id="KW-0378">Hydrolase</keyword>
<dbReference type="Pfam" id="PF06737">
    <property type="entry name" value="Transglycosylas"/>
    <property type="match status" value="1"/>
</dbReference>
<evidence type="ECO:0000259" key="3">
    <source>
        <dbReference type="Pfam" id="PF06737"/>
    </source>
</evidence>
<protein>
    <submittedName>
        <fullName evidence="4">Unannotated protein</fullName>
    </submittedName>
</protein>
<dbReference type="SUPFAM" id="SSF53955">
    <property type="entry name" value="Lysozyme-like"/>
    <property type="match status" value="1"/>
</dbReference>
<organism evidence="4">
    <name type="scientific">freshwater metagenome</name>
    <dbReference type="NCBI Taxonomy" id="449393"/>
    <lineage>
        <taxon>unclassified sequences</taxon>
        <taxon>metagenomes</taxon>
        <taxon>ecological metagenomes</taxon>
    </lineage>
</organism>
<gene>
    <name evidence="4" type="ORF">UFOPK3423_00571</name>
</gene>
<name>A0A6J7DFU0_9ZZZZ</name>
<dbReference type="Gene3D" id="6.10.250.3150">
    <property type="match status" value="1"/>
</dbReference>
<reference evidence="4" key="1">
    <citation type="submission" date="2020-05" db="EMBL/GenBank/DDBJ databases">
        <authorList>
            <person name="Chiriac C."/>
            <person name="Salcher M."/>
            <person name="Ghai R."/>
            <person name="Kavagutti S V."/>
        </authorList>
    </citation>
    <scope>NUCLEOTIDE SEQUENCE</scope>
</reference>
<dbReference type="Gene3D" id="1.10.530.10">
    <property type="match status" value="1"/>
</dbReference>
<dbReference type="EMBL" id="CAFBLQ010000045">
    <property type="protein sequence ID" value="CAB4867725.1"/>
    <property type="molecule type" value="Genomic_DNA"/>
</dbReference>
<dbReference type="InterPro" id="IPR010618">
    <property type="entry name" value="RPF"/>
</dbReference>
<dbReference type="GO" id="GO:0016787">
    <property type="term" value="F:hydrolase activity"/>
    <property type="evidence" value="ECO:0007669"/>
    <property type="project" value="UniProtKB-KW"/>
</dbReference>
<feature type="domain" description="Resuscitation-promoting factor core lysozyme-like" evidence="3">
    <location>
        <begin position="271"/>
        <end position="336"/>
    </location>
</feature>
<evidence type="ECO:0000256" key="1">
    <source>
        <dbReference type="ARBA" id="ARBA00022801"/>
    </source>
</evidence>